<dbReference type="PANTHER" id="PTHR39338">
    <property type="entry name" value="BLL5662 PROTEIN-RELATED"/>
    <property type="match status" value="1"/>
</dbReference>
<dbReference type="InterPro" id="IPR008912">
    <property type="entry name" value="Uncharacterised_CoxE"/>
</dbReference>
<name>A0AAJ1HQT6_LIMMU</name>
<comment type="caution">
    <text evidence="2">The sequence shown here is derived from an EMBL/GenBank/DDBJ whole genome shotgun (WGS) entry which is preliminary data.</text>
</comment>
<organism evidence="2 3">
    <name type="scientific">Limosilactobacillus mucosae</name>
    <name type="common">Lactobacillus mucosae</name>
    <dbReference type="NCBI Taxonomy" id="97478"/>
    <lineage>
        <taxon>Bacteria</taxon>
        <taxon>Bacillati</taxon>
        <taxon>Bacillota</taxon>
        <taxon>Bacilli</taxon>
        <taxon>Lactobacillales</taxon>
        <taxon>Lactobacillaceae</taxon>
        <taxon>Limosilactobacillus</taxon>
    </lineage>
</organism>
<evidence type="ECO:0000256" key="1">
    <source>
        <dbReference type="SAM" id="Coils"/>
    </source>
</evidence>
<dbReference type="Pfam" id="PF05762">
    <property type="entry name" value="VWA_CoxE"/>
    <property type="match status" value="1"/>
</dbReference>
<gene>
    <name evidence="2" type="ORF">PO250_01395</name>
</gene>
<feature type="coiled-coil region" evidence="1">
    <location>
        <begin position="228"/>
        <end position="290"/>
    </location>
</feature>
<sequence length="566" mass="64586">MASKDIQELINNSANRNGVDGSLMETIISFGEFAKANGYQIPPDYARNAFTALADMPADNLSFATSEPVLKTVIVKTPAEAQRFHNDFINFCKNRISYVKEMKEAREALKNVPFAKREAQRQLTEASQKLRQDKMAFEQHHEQDLKLKAQKAGKLQQAIDDHEGDFEKLFGQEAQYGLLKKIGTIANNDDPAFKMKLVDCNQGLRKSIIKGMDRLFQTDDPAAMLDICEAMAAVLKKAKQNQKKLEREFQNFKKREAQLAQQQQEINDMEANAQQRLRSLLNELSNNQADSGTQIVKEHSLSHRSVFDSDTARNAVISFDEGIPAFMDKDFAKLTNKEKQQLNDYIRQNARIFRTRINGRINTTAHRRINMAETCKQACRTNGIPLNLAFDRPKRQKANIVMLLDISGSCRSASELMLTFMYQVKKVFPGGCKSYAFVNSLYDISKLFDVPDSDSAIREVLNTIPTKGVYSDYGRPLKEYREQHMSDINKDTIILWIGDARNNRNPSEAETFKNIVRRGKKTYWLNTEKKSQWNHGDSIFSEYARYCTKYAEAISPAELIGFLTQI</sequence>
<dbReference type="Proteomes" id="UP001220670">
    <property type="component" value="Unassembled WGS sequence"/>
</dbReference>
<reference evidence="2" key="1">
    <citation type="submission" date="2023-01" db="EMBL/GenBank/DDBJ databases">
        <title>Genome analysis of 13 Lactobacillus isolated from gut of wild boar.</title>
        <authorList>
            <person name="Papp P."/>
            <person name="Libisch B."/>
            <person name="Nagy T."/>
            <person name="Olasz F."/>
        </authorList>
    </citation>
    <scope>NUCLEOTIDE SEQUENCE</scope>
    <source>
        <strain evidence="2">F146</strain>
    </source>
</reference>
<evidence type="ECO:0000313" key="2">
    <source>
        <dbReference type="EMBL" id="MDC2828991.1"/>
    </source>
</evidence>
<dbReference type="EMBL" id="JAQONE010000003">
    <property type="protein sequence ID" value="MDC2828991.1"/>
    <property type="molecule type" value="Genomic_DNA"/>
</dbReference>
<dbReference type="InterPro" id="IPR036465">
    <property type="entry name" value="vWFA_dom_sf"/>
</dbReference>
<proteinExistence type="predicted"/>
<dbReference type="AlphaFoldDB" id="A0AAJ1HQT6"/>
<evidence type="ECO:0000313" key="3">
    <source>
        <dbReference type="Proteomes" id="UP001220670"/>
    </source>
</evidence>
<dbReference type="PANTHER" id="PTHR39338:SF5">
    <property type="entry name" value="BLR6139 PROTEIN"/>
    <property type="match status" value="1"/>
</dbReference>
<protein>
    <submittedName>
        <fullName evidence="2">VWA domain-containing protein</fullName>
    </submittedName>
</protein>
<accession>A0AAJ1HQT6</accession>
<keyword evidence="1" id="KW-0175">Coiled coil</keyword>
<dbReference type="SUPFAM" id="SSF53300">
    <property type="entry name" value="vWA-like"/>
    <property type="match status" value="1"/>
</dbReference>
<dbReference type="RefSeq" id="WP_272225719.1">
    <property type="nucleotide sequence ID" value="NZ_JAQONE010000003.1"/>
</dbReference>